<dbReference type="OrthoDB" id="9814970at2"/>
<dbReference type="SFLD" id="SFLDG01144">
    <property type="entry name" value="C2.B.4:_PGP_Like"/>
    <property type="match status" value="1"/>
</dbReference>
<gene>
    <name evidence="1" type="ORF">FGF67_10925</name>
</gene>
<dbReference type="CDD" id="cd07518">
    <property type="entry name" value="HAD_YbiV-Like"/>
    <property type="match status" value="1"/>
</dbReference>
<organism evidence="1 2">
    <name type="scientific">Allotamlana fucoidanivorans</name>
    <dbReference type="NCBI Taxonomy" id="2583814"/>
    <lineage>
        <taxon>Bacteria</taxon>
        <taxon>Pseudomonadati</taxon>
        <taxon>Bacteroidota</taxon>
        <taxon>Flavobacteriia</taxon>
        <taxon>Flavobacteriales</taxon>
        <taxon>Flavobacteriaceae</taxon>
        <taxon>Allotamlana</taxon>
    </lineage>
</organism>
<comment type="caution">
    <text evidence="1">The sequence shown here is derived from an EMBL/GenBank/DDBJ whole genome shotgun (WGS) entry which is preliminary data.</text>
</comment>
<dbReference type="InterPro" id="IPR000150">
    <property type="entry name" value="Cof"/>
</dbReference>
<dbReference type="Proteomes" id="UP000308713">
    <property type="component" value="Unassembled WGS sequence"/>
</dbReference>
<protein>
    <submittedName>
        <fullName evidence="1">HAD family phosphatase</fullName>
    </submittedName>
</protein>
<dbReference type="NCBIfam" id="TIGR01484">
    <property type="entry name" value="HAD-SF-IIB"/>
    <property type="match status" value="1"/>
</dbReference>
<dbReference type="GO" id="GO:0000287">
    <property type="term" value="F:magnesium ion binding"/>
    <property type="evidence" value="ECO:0007669"/>
    <property type="project" value="TreeGrafter"/>
</dbReference>
<reference evidence="1 2" key="1">
    <citation type="submission" date="2019-05" db="EMBL/GenBank/DDBJ databases">
        <title>Tamlana fucoidanivorans sp. nov., isolated from the surface of algae collected from Fujian province in China.</title>
        <authorList>
            <person name="Li J."/>
        </authorList>
    </citation>
    <scope>NUCLEOTIDE SEQUENCE [LARGE SCALE GENOMIC DNA]</scope>
    <source>
        <strain evidence="1 2">CW2-9</strain>
    </source>
</reference>
<sequence length="266" mass="30555">MDFSKVKLVVSDMDGTLLNQNNEVSYRFFSQFKALKKRNIHFVAASGRQYQSIVDKLDIIKNDITIIGENGGVLQHEQETKVLLQLSKSEVAKTVELLRTISHCYVVLCGRKAAYIETNDAHFISKFKQYYVAYEVIDDLLQDIDDEFLKIAVYHFESSEDFVLPHIQSLNKSFQVIVSGQHWLDISHINANKAYALQMVQEKMNIATHETMIFGDYNNDLEMMRLGYFSYAMGNAHPKVKEAARFETKTNSEEGVEYILEKLIAS</sequence>
<dbReference type="PANTHER" id="PTHR10000">
    <property type="entry name" value="PHOSPHOSERINE PHOSPHATASE"/>
    <property type="match status" value="1"/>
</dbReference>
<accession>A0A5C4SIC7</accession>
<evidence type="ECO:0000313" key="2">
    <source>
        <dbReference type="Proteomes" id="UP000308713"/>
    </source>
</evidence>
<dbReference type="AlphaFoldDB" id="A0A5C4SIC7"/>
<dbReference type="InterPro" id="IPR023214">
    <property type="entry name" value="HAD_sf"/>
</dbReference>
<name>A0A5C4SIC7_9FLAO</name>
<dbReference type="RefSeq" id="WP_139697687.1">
    <property type="nucleotide sequence ID" value="NZ_CP074074.1"/>
</dbReference>
<dbReference type="NCBIfam" id="TIGR00099">
    <property type="entry name" value="Cof-subfamily"/>
    <property type="match status" value="1"/>
</dbReference>
<dbReference type="PANTHER" id="PTHR10000:SF8">
    <property type="entry name" value="HAD SUPERFAMILY HYDROLASE-LIKE, TYPE 3"/>
    <property type="match status" value="1"/>
</dbReference>
<keyword evidence="2" id="KW-1185">Reference proteome</keyword>
<dbReference type="GO" id="GO:0016791">
    <property type="term" value="F:phosphatase activity"/>
    <property type="evidence" value="ECO:0007669"/>
    <property type="project" value="TreeGrafter"/>
</dbReference>
<dbReference type="PROSITE" id="PS01228">
    <property type="entry name" value="COF_1"/>
    <property type="match status" value="1"/>
</dbReference>
<dbReference type="EMBL" id="VDCS01000010">
    <property type="protein sequence ID" value="TNJ43426.1"/>
    <property type="molecule type" value="Genomic_DNA"/>
</dbReference>
<proteinExistence type="predicted"/>
<dbReference type="GO" id="GO:0005829">
    <property type="term" value="C:cytosol"/>
    <property type="evidence" value="ECO:0007669"/>
    <property type="project" value="TreeGrafter"/>
</dbReference>
<dbReference type="Gene3D" id="3.40.50.1000">
    <property type="entry name" value="HAD superfamily/HAD-like"/>
    <property type="match status" value="1"/>
</dbReference>
<dbReference type="Gene3D" id="3.30.1240.10">
    <property type="match status" value="1"/>
</dbReference>
<dbReference type="Pfam" id="PF08282">
    <property type="entry name" value="Hydrolase_3"/>
    <property type="match status" value="1"/>
</dbReference>
<dbReference type="InterPro" id="IPR006379">
    <property type="entry name" value="HAD-SF_hydro_IIB"/>
</dbReference>
<evidence type="ECO:0000313" key="1">
    <source>
        <dbReference type="EMBL" id="TNJ43426.1"/>
    </source>
</evidence>
<dbReference type="SFLD" id="SFLDG01140">
    <property type="entry name" value="C2.B:_Phosphomannomutase_and_P"/>
    <property type="match status" value="1"/>
</dbReference>
<dbReference type="SFLD" id="SFLDS00003">
    <property type="entry name" value="Haloacid_Dehalogenase"/>
    <property type="match status" value="1"/>
</dbReference>
<dbReference type="InterPro" id="IPR036412">
    <property type="entry name" value="HAD-like_sf"/>
</dbReference>
<dbReference type="SUPFAM" id="SSF56784">
    <property type="entry name" value="HAD-like"/>
    <property type="match status" value="1"/>
</dbReference>